<dbReference type="FunFam" id="3.30.70.1430:FF:000001">
    <property type="entry name" value="Efflux pump membrane transporter"/>
    <property type="match status" value="1"/>
</dbReference>
<feature type="transmembrane region" description="Helical" evidence="9">
    <location>
        <begin position="896"/>
        <end position="916"/>
    </location>
</feature>
<feature type="transmembrane region" description="Helical" evidence="9">
    <location>
        <begin position="342"/>
        <end position="361"/>
    </location>
</feature>
<feature type="transmembrane region" description="Helical" evidence="9">
    <location>
        <begin position="536"/>
        <end position="556"/>
    </location>
</feature>
<dbReference type="Proteomes" id="UP000217349">
    <property type="component" value="Chromosome"/>
</dbReference>
<evidence type="ECO:0000256" key="9">
    <source>
        <dbReference type="SAM" id="Phobius"/>
    </source>
</evidence>
<dbReference type="KEGG" id="sulj:SJPD1_1894"/>
<evidence type="ECO:0000313" key="12">
    <source>
        <dbReference type="Proteomes" id="UP000217349"/>
    </source>
</evidence>
<dbReference type="InterPro" id="IPR000731">
    <property type="entry name" value="SSD"/>
</dbReference>
<keyword evidence="4" id="KW-1003">Cell membrane</keyword>
<feature type="transmembrane region" description="Helical" evidence="9">
    <location>
        <begin position="472"/>
        <end position="499"/>
    </location>
</feature>
<dbReference type="Gene3D" id="3.30.70.1320">
    <property type="entry name" value="Multidrug efflux transporter AcrB pore domain like"/>
    <property type="match status" value="1"/>
</dbReference>
<evidence type="ECO:0000256" key="5">
    <source>
        <dbReference type="ARBA" id="ARBA00022519"/>
    </source>
</evidence>
<keyword evidence="8 9" id="KW-0472">Membrane</keyword>
<dbReference type="OrthoDB" id="9759330at2"/>
<feature type="transmembrane region" description="Helical" evidence="9">
    <location>
        <begin position="368"/>
        <end position="388"/>
    </location>
</feature>
<dbReference type="InterPro" id="IPR027463">
    <property type="entry name" value="AcrB_DN_DC_subdom"/>
</dbReference>
<dbReference type="GO" id="GO:0009636">
    <property type="term" value="P:response to toxic substance"/>
    <property type="evidence" value="ECO:0007669"/>
    <property type="project" value="UniProtKB-ARBA"/>
</dbReference>
<evidence type="ECO:0000256" key="8">
    <source>
        <dbReference type="ARBA" id="ARBA00023136"/>
    </source>
</evidence>
<reference evidence="12" key="1">
    <citation type="submission" date="2017-09" db="EMBL/GenBank/DDBJ databases">
        <title>The complete genome of Sulfurospirillum sp. JPD-1.</title>
        <authorList>
            <person name="Goris T."/>
        </authorList>
    </citation>
    <scope>NUCLEOTIDE SEQUENCE [LARGE SCALE GENOMIC DNA]</scope>
    <source>
        <strain evidence="12">JPD-1</strain>
    </source>
</reference>
<feature type="transmembrane region" description="Helical" evidence="9">
    <location>
        <begin position="922"/>
        <end position="947"/>
    </location>
</feature>
<dbReference type="Pfam" id="PF00873">
    <property type="entry name" value="ACR_tran"/>
    <property type="match status" value="1"/>
</dbReference>
<proteinExistence type="inferred from homology"/>
<evidence type="ECO:0000256" key="2">
    <source>
        <dbReference type="ARBA" id="ARBA00010942"/>
    </source>
</evidence>
<evidence type="ECO:0000259" key="10">
    <source>
        <dbReference type="PROSITE" id="PS50156"/>
    </source>
</evidence>
<keyword evidence="5" id="KW-0997">Cell inner membrane</keyword>
<feature type="transmembrane region" description="Helical" evidence="9">
    <location>
        <begin position="968"/>
        <end position="987"/>
    </location>
</feature>
<feature type="domain" description="SSD" evidence="10">
    <location>
        <begin position="337"/>
        <end position="497"/>
    </location>
</feature>
<dbReference type="PROSITE" id="PS50156">
    <property type="entry name" value="SSD"/>
    <property type="match status" value="1"/>
</dbReference>
<sequence>MFSKFFINRPNFAIVVSLIIIIAGIMAIRTLPVQEYPDVVPPQIIVSTTYAGADAATLENTVASVLEEQINGVDNMLYMMSTTSPSGLLTMNLYFEVGTDMSQAKLDVNNRIRLAESKLPDAVKRQGVEVAERSNDTLRMLALTSENNRYDTIFMSNYAINNLLEEFKRIPGVSEAIIVGNQEYSIRVWLDPQKLSFYNITTTEVINAIKAQNEQYPMGQIGQEPIDKNIAFTYTVTSTGRLNTPEEFAQILIKSNTDGSSLKLGDVATLELGSERYFFKGLFNKQPTSMIRITLTSKANALEVSDLLDKKIEELKKEFPEGLKIDATYDPTLFVRASIHEVVVTLLEAIALVIFVVYLFLGNIRATIIPVLAIPVSIIGTFAGFYATGFSINLLTLFGLTLAIGLVVDDAIIVIENVERILRKENLSVKEATIKAMQEITAPVIAIVLVLSAVFIPAAFMGGLSGTMSRQFAITIVISVVISGLVALTLTPALCSLLLKKEEEEPLWIIQRFNDLFDYITHHFGKIVQNAIRFSLFNLLFFGIMIFVIVKLLGIIPSGLVPKEDKGVFFAVTTLPAAASLSRTHEVNIAVGDVALQNPSVDKVGGFSGSDFSSKAYTTEAGYSYVRLTDWGQRKEANQSVDALSKEIMQKLSSNKEARIVAVSPSAISGLGVSGGFEMYVQNRTGGNYHQLESYAKEIVARASERQELRSVRSTLSSSTPQFRIEVNHQKAKAYGIDIADIYTTIQATFGNIYVNDINIFGRNYRVNVQAKGDFREDTKNYGDIFIKSSDGSNIALSDLVTFKRVLNPNITKRFNMFPSAQILGETNAGYSSGEGLKIMEEIAAEVLPEGYSIAWGGASLQEKKLLETGNLSFVFAIVFIFLILVALYESWMIPWAIVLAVPFALLGAELSIWLRGLQNDIYFQIGLITLVGLSAKNAILMVEFALQKMEEGYSLIDATIEGAKIRFRPIIMTSFAFIAGTLPLALSSGAGANSRHIIGTTVVGGMVTLTLIGVFFTPLFFYLIMKGKEKFLLTFKSQKPKT</sequence>
<comment type="similarity">
    <text evidence="2">Belongs to the resistance-nodulation-cell division (RND) (TC 2.A.6) family.</text>
</comment>
<dbReference type="GO" id="GO:0015562">
    <property type="term" value="F:efflux transmembrane transporter activity"/>
    <property type="evidence" value="ECO:0007669"/>
    <property type="project" value="InterPro"/>
</dbReference>
<dbReference type="InterPro" id="IPR004764">
    <property type="entry name" value="MdtF-like"/>
</dbReference>
<dbReference type="FunFam" id="1.20.1640.10:FF:000001">
    <property type="entry name" value="Efflux pump membrane transporter"/>
    <property type="match status" value="1"/>
</dbReference>
<keyword evidence="7 9" id="KW-1133">Transmembrane helix</keyword>
<dbReference type="PANTHER" id="PTHR32063">
    <property type="match status" value="1"/>
</dbReference>
<accession>A0A290HXA2</accession>
<gene>
    <name evidence="11" type="ORF">SJPD1_1894</name>
</gene>
<keyword evidence="3" id="KW-0813">Transport</keyword>
<dbReference type="GO" id="GO:0042910">
    <property type="term" value="F:xenobiotic transmembrane transporter activity"/>
    <property type="evidence" value="ECO:0007669"/>
    <property type="project" value="TreeGrafter"/>
</dbReference>
<dbReference type="EMBL" id="CP023275">
    <property type="protein sequence ID" value="ATB69999.1"/>
    <property type="molecule type" value="Genomic_DNA"/>
</dbReference>
<feature type="transmembrane region" description="Helical" evidence="9">
    <location>
        <begin position="12"/>
        <end position="31"/>
    </location>
</feature>
<comment type="subcellular location">
    <subcellularLocation>
        <location evidence="1">Cell inner membrane</location>
        <topology evidence="1">Multi-pass membrane protein</topology>
    </subcellularLocation>
</comment>
<dbReference type="PANTHER" id="PTHR32063:SF13">
    <property type="entry name" value="MULTIDRUG EFFLUX PUMP SUBUNIT ACRB-RELATED"/>
    <property type="match status" value="1"/>
</dbReference>
<dbReference type="NCBIfam" id="NF000282">
    <property type="entry name" value="RND_permease_1"/>
    <property type="match status" value="1"/>
</dbReference>
<dbReference type="Gene3D" id="3.30.70.1430">
    <property type="entry name" value="Multidrug efflux transporter AcrB pore domain"/>
    <property type="match status" value="2"/>
</dbReference>
<evidence type="ECO:0000256" key="7">
    <source>
        <dbReference type="ARBA" id="ARBA00022989"/>
    </source>
</evidence>
<feature type="transmembrane region" description="Helical" evidence="9">
    <location>
        <begin position="999"/>
        <end position="1025"/>
    </location>
</feature>
<dbReference type="RefSeq" id="WP_096046934.1">
    <property type="nucleotide sequence ID" value="NZ_CP023275.1"/>
</dbReference>
<protein>
    <submittedName>
        <fullName evidence="11">Multidrug efflux pump, inner membrane transporter EefB</fullName>
    </submittedName>
</protein>
<feature type="transmembrane region" description="Helical" evidence="9">
    <location>
        <begin position="394"/>
        <end position="415"/>
    </location>
</feature>
<dbReference type="AlphaFoldDB" id="A0A290HXA2"/>
<name>A0A290HXA2_9BACT</name>
<dbReference type="Gene3D" id="3.30.70.1440">
    <property type="entry name" value="Multidrug efflux transporter AcrB pore domain"/>
    <property type="match status" value="1"/>
</dbReference>
<evidence type="ECO:0000256" key="4">
    <source>
        <dbReference type="ARBA" id="ARBA00022475"/>
    </source>
</evidence>
<evidence type="ECO:0000256" key="3">
    <source>
        <dbReference type="ARBA" id="ARBA00022448"/>
    </source>
</evidence>
<dbReference type="InterPro" id="IPR001036">
    <property type="entry name" value="Acrflvin-R"/>
</dbReference>
<organism evidence="11 12">
    <name type="scientific">Sulfurospirillum diekertiae</name>
    <dbReference type="NCBI Taxonomy" id="1854492"/>
    <lineage>
        <taxon>Bacteria</taxon>
        <taxon>Pseudomonadati</taxon>
        <taxon>Campylobacterota</taxon>
        <taxon>Epsilonproteobacteria</taxon>
        <taxon>Campylobacterales</taxon>
        <taxon>Sulfurospirillaceae</taxon>
        <taxon>Sulfurospirillum</taxon>
    </lineage>
</organism>
<dbReference type="GO" id="GO:0005886">
    <property type="term" value="C:plasma membrane"/>
    <property type="evidence" value="ECO:0007669"/>
    <property type="project" value="UniProtKB-SubCell"/>
</dbReference>
<keyword evidence="6 9" id="KW-0812">Transmembrane</keyword>
<evidence type="ECO:0000256" key="6">
    <source>
        <dbReference type="ARBA" id="ARBA00022692"/>
    </source>
</evidence>
<dbReference type="PRINTS" id="PR00702">
    <property type="entry name" value="ACRIFLAVINRP"/>
</dbReference>
<dbReference type="SUPFAM" id="SSF82714">
    <property type="entry name" value="Multidrug efflux transporter AcrB TolC docking domain, DN and DC subdomains"/>
    <property type="match status" value="2"/>
</dbReference>
<dbReference type="Gene3D" id="3.30.2090.10">
    <property type="entry name" value="Multidrug efflux transporter AcrB TolC docking domain, DN and DC subdomains"/>
    <property type="match status" value="2"/>
</dbReference>
<dbReference type="NCBIfam" id="TIGR00915">
    <property type="entry name" value="2A0602"/>
    <property type="match status" value="1"/>
</dbReference>
<feature type="transmembrane region" description="Helical" evidence="9">
    <location>
        <begin position="872"/>
        <end position="889"/>
    </location>
</feature>
<evidence type="ECO:0000256" key="1">
    <source>
        <dbReference type="ARBA" id="ARBA00004429"/>
    </source>
</evidence>
<feature type="transmembrane region" description="Helical" evidence="9">
    <location>
        <begin position="440"/>
        <end position="460"/>
    </location>
</feature>
<dbReference type="SUPFAM" id="SSF82693">
    <property type="entry name" value="Multidrug efflux transporter AcrB pore domain, PN1, PN2, PC1 and PC2 subdomains"/>
    <property type="match status" value="3"/>
</dbReference>
<dbReference type="SUPFAM" id="SSF82866">
    <property type="entry name" value="Multidrug efflux transporter AcrB transmembrane domain"/>
    <property type="match status" value="2"/>
</dbReference>
<dbReference type="Gene3D" id="1.20.1640.10">
    <property type="entry name" value="Multidrug efflux transporter AcrB transmembrane domain"/>
    <property type="match status" value="2"/>
</dbReference>
<evidence type="ECO:0000313" key="11">
    <source>
        <dbReference type="EMBL" id="ATB69999.1"/>
    </source>
</evidence>